<keyword evidence="6 8" id="KW-0413">Isomerase</keyword>
<evidence type="ECO:0000313" key="11">
    <source>
        <dbReference type="Proteomes" id="UP000253529"/>
    </source>
</evidence>
<comment type="caution">
    <text evidence="10">The sequence shown here is derived from an EMBL/GenBank/DDBJ whole genome shotgun (WGS) entry which is preliminary data.</text>
</comment>
<dbReference type="PANTHER" id="PTHR31689">
    <property type="entry name" value="DIAMINOPIMELATE EPIMERASE, CHLOROPLASTIC"/>
    <property type="match status" value="1"/>
</dbReference>
<dbReference type="PROSITE" id="PS01326">
    <property type="entry name" value="DAP_EPIMERASE"/>
    <property type="match status" value="1"/>
</dbReference>
<feature type="binding site" evidence="8">
    <location>
        <position position="51"/>
    </location>
    <ligand>
        <name>substrate</name>
    </ligand>
</feature>
<dbReference type="PANTHER" id="PTHR31689:SF0">
    <property type="entry name" value="DIAMINOPIMELATE EPIMERASE"/>
    <property type="match status" value="1"/>
</dbReference>
<evidence type="ECO:0000256" key="4">
    <source>
        <dbReference type="ARBA" id="ARBA00022605"/>
    </source>
</evidence>
<dbReference type="Proteomes" id="UP000253529">
    <property type="component" value="Unassembled WGS sequence"/>
</dbReference>
<accession>A0A366F5B6</accession>
<feature type="site" description="Could be important to modulate the pK values of the two catalytic cysteine residues" evidence="8">
    <location>
        <position position="170"/>
    </location>
</feature>
<dbReference type="SUPFAM" id="SSF54506">
    <property type="entry name" value="Diaminopimelate epimerase-like"/>
    <property type="match status" value="2"/>
</dbReference>
<evidence type="ECO:0000256" key="3">
    <source>
        <dbReference type="ARBA" id="ARBA00013080"/>
    </source>
</evidence>
<comment type="subcellular location">
    <subcellularLocation>
        <location evidence="8">Cytoplasm</location>
    </subcellularLocation>
</comment>
<keyword evidence="8" id="KW-0963">Cytoplasm</keyword>
<evidence type="ECO:0000256" key="2">
    <source>
        <dbReference type="ARBA" id="ARBA00010219"/>
    </source>
</evidence>
<dbReference type="AlphaFoldDB" id="A0A366F5B6"/>
<reference evidence="10 11" key="1">
    <citation type="submission" date="2018-06" db="EMBL/GenBank/DDBJ databases">
        <title>Genomic Encyclopedia of Type Strains, Phase IV (KMG-IV): sequencing the most valuable type-strain genomes for metagenomic binning, comparative biology and taxonomic classification.</title>
        <authorList>
            <person name="Goeker M."/>
        </authorList>
    </citation>
    <scope>NUCLEOTIDE SEQUENCE [LARGE SCALE GENOMIC DNA]</scope>
    <source>
        <strain evidence="10 11">DSM 24875</strain>
    </source>
</reference>
<comment type="similarity">
    <text evidence="2 8">Belongs to the diaminopimelate epimerase family.</text>
</comment>
<evidence type="ECO:0000256" key="9">
    <source>
        <dbReference type="PROSITE-ProRule" id="PRU10125"/>
    </source>
</evidence>
<feature type="binding site" evidence="8">
    <location>
        <position position="168"/>
    </location>
    <ligand>
        <name>substrate</name>
    </ligand>
</feature>
<dbReference type="GO" id="GO:0005829">
    <property type="term" value="C:cytosol"/>
    <property type="evidence" value="ECO:0007669"/>
    <property type="project" value="TreeGrafter"/>
</dbReference>
<dbReference type="GO" id="GO:0008837">
    <property type="term" value="F:diaminopimelate epimerase activity"/>
    <property type="evidence" value="ECO:0007669"/>
    <property type="project" value="UniProtKB-UniRule"/>
</dbReference>
<evidence type="ECO:0000313" key="10">
    <source>
        <dbReference type="EMBL" id="RBP09842.1"/>
    </source>
</evidence>
<keyword evidence="4 8" id="KW-0028">Amino-acid biosynthesis</keyword>
<evidence type="ECO:0000256" key="6">
    <source>
        <dbReference type="ARBA" id="ARBA00023235"/>
    </source>
</evidence>
<dbReference type="Pfam" id="PF01678">
    <property type="entry name" value="DAP_epimerase"/>
    <property type="match status" value="2"/>
</dbReference>
<evidence type="ECO:0000256" key="1">
    <source>
        <dbReference type="ARBA" id="ARBA00005196"/>
    </source>
</evidence>
<evidence type="ECO:0000256" key="8">
    <source>
        <dbReference type="HAMAP-Rule" id="MF_00197"/>
    </source>
</evidence>
<keyword evidence="5 8" id="KW-0457">Lysine biosynthesis</keyword>
<feature type="active site" description="Proton acceptor" evidence="8">
    <location>
        <position position="228"/>
    </location>
</feature>
<dbReference type="InterPro" id="IPR018510">
    <property type="entry name" value="DAP_epimerase_AS"/>
</dbReference>
<feature type="binding site" evidence="8">
    <location>
        <position position="19"/>
    </location>
    <ligand>
        <name>substrate</name>
    </ligand>
</feature>
<sequence>MSATTLAGRRIQRMNGAGNRILVLDLRGASAAPSPAEARAIHRAPGLAYDQMMALMSPRAAGTAAFVLIYNNDGSLAGACGNGTRCVADRLARELGVASLAVETQAGVIGCERLGPWSYRIDMGPPRLGWRDIPLAHAVEDTARVSLAWAEGDPLAALGPAATASMGNPHAAFFLSDLERVDAAGSGARIEVHPMFPEKVNVTFARIDAPDALSAVVWERGVGLTLACGSAACAAVVSGVRLGRLARRAAVRLPGGELVIEWRETDRVLMTGPVEFEAEFVLDAALFEAAA</sequence>
<comment type="pathway">
    <text evidence="1 8">Amino-acid biosynthesis; L-lysine biosynthesis via DAP pathway; DL-2,6-diaminopimelate from LL-2,6-diaminopimelate: step 1/1.</text>
</comment>
<evidence type="ECO:0000256" key="5">
    <source>
        <dbReference type="ARBA" id="ARBA00023154"/>
    </source>
</evidence>
<proteinExistence type="inferred from homology"/>
<name>A0A366F5B6_9HYPH</name>
<feature type="active site" evidence="9">
    <location>
        <position position="80"/>
    </location>
</feature>
<dbReference type="GO" id="GO:0009089">
    <property type="term" value="P:lysine biosynthetic process via diaminopimelate"/>
    <property type="evidence" value="ECO:0007669"/>
    <property type="project" value="UniProtKB-UniRule"/>
</dbReference>
<protein>
    <recommendedName>
        <fullName evidence="3 8">Diaminopimelate epimerase</fullName>
        <shortName evidence="8">DAP epimerase</shortName>
        <ecNumber evidence="3 8">5.1.1.7</ecNumber>
    </recommendedName>
    <alternativeName>
        <fullName evidence="8">PLP-independent amino acid racemase</fullName>
    </alternativeName>
</protein>
<gene>
    <name evidence="8" type="primary">dapF</name>
    <name evidence="10" type="ORF">DFR50_12042</name>
</gene>
<feature type="active site" description="Proton donor" evidence="8">
    <location>
        <position position="80"/>
    </location>
</feature>
<organism evidence="10 11">
    <name type="scientific">Roseiarcus fermentans</name>
    <dbReference type="NCBI Taxonomy" id="1473586"/>
    <lineage>
        <taxon>Bacteria</taxon>
        <taxon>Pseudomonadati</taxon>
        <taxon>Pseudomonadota</taxon>
        <taxon>Alphaproteobacteria</taxon>
        <taxon>Hyphomicrobiales</taxon>
        <taxon>Roseiarcaceae</taxon>
        <taxon>Roseiarcus</taxon>
    </lineage>
</organism>
<dbReference type="Gene3D" id="3.10.310.10">
    <property type="entry name" value="Diaminopimelate Epimerase, Chain A, domain 1"/>
    <property type="match status" value="2"/>
</dbReference>
<comment type="catalytic activity">
    <reaction evidence="7 8">
        <text>(2S,6S)-2,6-diaminopimelate = meso-2,6-diaminopimelate</text>
        <dbReference type="Rhea" id="RHEA:15393"/>
        <dbReference type="ChEBI" id="CHEBI:57609"/>
        <dbReference type="ChEBI" id="CHEBI:57791"/>
        <dbReference type="EC" id="5.1.1.7"/>
    </reaction>
</comment>
<feature type="site" description="Could be important to modulate the pK values of the two catalytic cysteine residues" evidence="8">
    <location>
        <position position="219"/>
    </location>
</feature>
<keyword evidence="11" id="KW-1185">Reference proteome</keyword>
<dbReference type="EMBL" id="QNRK01000020">
    <property type="protein sequence ID" value="RBP09842.1"/>
    <property type="molecule type" value="Genomic_DNA"/>
</dbReference>
<comment type="function">
    <text evidence="8">Catalyzes the stereoinversion of LL-2,6-diaminopimelate (L,L-DAP) to meso-diaminopimelate (meso-DAP), a precursor of L-lysine and an essential component of the bacterial peptidoglycan.</text>
</comment>
<feature type="binding site" evidence="8">
    <location>
        <position position="71"/>
    </location>
    <ligand>
        <name>substrate</name>
    </ligand>
</feature>
<feature type="binding site" evidence="8">
    <location>
        <position position="201"/>
    </location>
    <ligand>
        <name>substrate</name>
    </ligand>
</feature>
<feature type="binding site" evidence="8">
    <location>
        <begin position="81"/>
        <end position="82"/>
    </location>
    <ligand>
        <name>substrate</name>
    </ligand>
</feature>
<comment type="subunit">
    <text evidence="8">Homodimer.</text>
</comment>
<dbReference type="UniPathway" id="UPA00034">
    <property type="reaction ID" value="UER00025"/>
</dbReference>
<feature type="binding site" evidence="8">
    <location>
        <begin position="229"/>
        <end position="230"/>
    </location>
    <ligand>
        <name>substrate</name>
    </ligand>
</feature>
<evidence type="ECO:0000256" key="7">
    <source>
        <dbReference type="ARBA" id="ARBA00051712"/>
    </source>
</evidence>
<dbReference type="EC" id="5.1.1.7" evidence="3 8"/>
<dbReference type="HAMAP" id="MF_00197">
    <property type="entry name" value="DAP_epimerase"/>
    <property type="match status" value="1"/>
</dbReference>
<dbReference type="NCBIfam" id="TIGR00652">
    <property type="entry name" value="DapF"/>
    <property type="match status" value="1"/>
</dbReference>
<feature type="binding site" evidence="8">
    <location>
        <begin position="219"/>
        <end position="220"/>
    </location>
    <ligand>
        <name>substrate</name>
    </ligand>
</feature>
<dbReference type="InterPro" id="IPR001653">
    <property type="entry name" value="DAP_epimerase_DapF"/>
</dbReference>
<dbReference type="RefSeq" id="WP_245427907.1">
    <property type="nucleotide sequence ID" value="NZ_QNRK01000020.1"/>
</dbReference>